<keyword evidence="1" id="KW-0732">Signal</keyword>
<feature type="chain" id="PRO_5041700944" description="Cadherin domain-containing protein" evidence="1">
    <location>
        <begin position="19"/>
        <end position="153"/>
    </location>
</feature>
<evidence type="ECO:0008006" key="4">
    <source>
        <dbReference type="Google" id="ProtNLM"/>
    </source>
</evidence>
<reference evidence="2" key="1">
    <citation type="submission" date="2023-07" db="EMBL/GenBank/DDBJ databases">
        <title>Chromosome-level genome assembly of Artemia franciscana.</title>
        <authorList>
            <person name="Jo E."/>
        </authorList>
    </citation>
    <scope>NUCLEOTIDE SEQUENCE</scope>
    <source>
        <tissue evidence="2">Whole body</tissue>
    </source>
</reference>
<accession>A0AA88L7N7</accession>
<gene>
    <name evidence="2" type="ORF">QYM36_004040</name>
</gene>
<evidence type="ECO:0000313" key="3">
    <source>
        <dbReference type="Proteomes" id="UP001187531"/>
    </source>
</evidence>
<protein>
    <recommendedName>
        <fullName evidence="4">Cadherin domain-containing protein</fullName>
    </recommendedName>
</protein>
<proteinExistence type="predicted"/>
<sequence>MGLRYLFLVLAALQTGSTDILPGIPKFRLPAEFIGLVVIERDTVAQKILCLVDFNESSEINLIKDYGHFNLKITENGRFALVLKKSLEADFKDHYHLVVRAISEQGEKNYLEIMVFVKDYREEELPPKIESVKNFLLFVVVLHVIYRLSLSFA</sequence>
<name>A0AA88L7N7_ARTSF</name>
<dbReference type="Proteomes" id="UP001187531">
    <property type="component" value="Unassembled WGS sequence"/>
</dbReference>
<evidence type="ECO:0000313" key="2">
    <source>
        <dbReference type="EMBL" id="KAK2719997.1"/>
    </source>
</evidence>
<feature type="signal peptide" evidence="1">
    <location>
        <begin position="1"/>
        <end position="18"/>
    </location>
</feature>
<organism evidence="2 3">
    <name type="scientific">Artemia franciscana</name>
    <name type="common">Brine shrimp</name>
    <name type="synonym">Artemia sanfranciscana</name>
    <dbReference type="NCBI Taxonomy" id="6661"/>
    <lineage>
        <taxon>Eukaryota</taxon>
        <taxon>Metazoa</taxon>
        <taxon>Ecdysozoa</taxon>
        <taxon>Arthropoda</taxon>
        <taxon>Crustacea</taxon>
        <taxon>Branchiopoda</taxon>
        <taxon>Anostraca</taxon>
        <taxon>Artemiidae</taxon>
        <taxon>Artemia</taxon>
    </lineage>
</organism>
<comment type="caution">
    <text evidence="2">The sequence shown here is derived from an EMBL/GenBank/DDBJ whole genome shotgun (WGS) entry which is preliminary data.</text>
</comment>
<keyword evidence="3" id="KW-1185">Reference proteome</keyword>
<dbReference type="AlphaFoldDB" id="A0AA88L7N7"/>
<dbReference type="EMBL" id="JAVRJZ010000007">
    <property type="protein sequence ID" value="KAK2719997.1"/>
    <property type="molecule type" value="Genomic_DNA"/>
</dbReference>
<evidence type="ECO:0000256" key="1">
    <source>
        <dbReference type="SAM" id="SignalP"/>
    </source>
</evidence>